<feature type="transmembrane region" description="Helical" evidence="1">
    <location>
        <begin position="34"/>
        <end position="55"/>
    </location>
</feature>
<dbReference type="EMBL" id="UINC01000927">
    <property type="protein sequence ID" value="SUZ63914.1"/>
    <property type="molecule type" value="Genomic_DNA"/>
</dbReference>
<keyword evidence="1" id="KW-0812">Transmembrane</keyword>
<evidence type="ECO:0000313" key="2">
    <source>
        <dbReference type="EMBL" id="SUZ63914.1"/>
    </source>
</evidence>
<keyword evidence="1" id="KW-0472">Membrane</keyword>
<sequence length="75" mass="8206">MSVSPVVMRLGHMSYLLNVTRSVPFPKLKIPTRVFGITTAFLLNLHGFLLIVTAASTVDEARYLKVCSNPGRSDG</sequence>
<protein>
    <submittedName>
        <fullName evidence="2">Uncharacterized protein</fullName>
    </submittedName>
</protein>
<proteinExistence type="predicted"/>
<accession>A0A381PBB4</accession>
<organism evidence="2">
    <name type="scientific">marine metagenome</name>
    <dbReference type="NCBI Taxonomy" id="408172"/>
    <lineage>
        <taxon>unclassified sequences</taxon>
        <taxon>metagenomes</taxon>
        <taxon>ecological metagenomes</taxon>
    </lineage>
</organism>
<reference evidence="2" key="1">
    <citation type="submission" date="2018-05" db="EMBL/GenBank/DDBJ databases">
        <authorList>
            <person name="Lanie J.A."/>
            <person name="Ng W.-L."/>
            <person name="Kazmierczak K.M."/>
            <person name="Andrzejewski T.M."/>
            <person name="Davidsen T.M."/>
            <person name="Wayne K.J."/>
            <person name="Tettelin H."/>
            <person name="Glass J.I."/>
            <person name="Rusch D."/>
            <person name="Podicherti R."/>
            <person name="Tsui H.-C.T."/>
            <person name="Winkler M.E."/>
        </authorList>
    </citation>
    <scope>NUCLEOTIDE SEQUENCE</scope>
</reference>
<dbReference type="AlphaFoldDB" id="A0A381PBB4"/>
<evidence type="ECO:0000256" key="1">
    <source>
        <dbReference type="SAM" id="Phobius"/>
    </source>
</evidence>
<gene>
    <name evidence="2" type="ORF">METZ01_LOCUS16768</name>
</gene>
<name>A0A381PBB4_9ZZZZ</name>
<keyword evidence="1" id="KW-1133">Transmembrane helix</keyword>